<accession>A0A2M8KD22</accession>
<protein>
    <recommendedName>
        <fullName evidence="3">HEPN AbiU2-like domain-containing protein</fullName>
    </recommendedName>
</protein>
<evidence type="ECO:0000313" key="2">
    <source>
        <dbReference type="Proteomes" id="UP000231450"/>
    </source>
</evidence>
<reference evidence="2" key="1">
    <citation type="submission" date="2017-09" db="EMBL/GenBank/DDBJ databases">
        <title>Depth-based differentiation of microbial function through sediment-hosted aquifers and enrichment of novel symbionts in the deep terrestrial subsurface.</title>
        <authorList>
            <person name="Probst A.J."/>
            <person name="Ladd B."/>
            <person name="Jarett J.K."/>
            <person name="Geller-Mcgrath D.E."/>
            <person name="Sieber C.M.K."/>
            <person name="Emerson J.B."/>
            <person name="Anantharaman K."/>
            <person name="Thomas B.C."/>
            <person name="Malmstrom R."/>
            <person name="Stieglmeier M."/>
            <person name="Klingl A."/>
            <person name="Woyke T."/>
            <person name="Ryan C.M."/>
            <person name="Banfield J.F."/>
        </authorList>
    </citation>
    <scope>NUCLEOTIDE SEQUENCE [LARGE SCALE GENOMIC DNA]</scope>
</reference>
<name>A0A2M8KD22_9BACT</name>
<comment type="caution">
    <text evidence="1">The sequence shown here is derived from an EMBL/GenBank/DDBJ whole genome shotgun (WGS) entry which is preliminary data.</text>
</comment>
<evidence type="ECO:0000313" key="1">
    <source>
        <dbReference type="EMBL" id="PJE57818.1"/>
    </source>
</evidence>
<dbReference type="Proteomes" id="UP000231450">
    <property type="component" value="Unassembled WGS sequence"/>
</dbReference>
<dbReference type="AlphaFoldDB" id="A0A2M8KD22"/>
<gene>
    <name evidence="1" type="ORF">COU81_04015</name>
</gene>
<sequence>MGIQTTESKIHWNYFIALEQDLETVSRYIEFSKHNFSVYSIELARLLFAAASEVDVMAKLLCKRLQPTIGCDNINDYRRVLLEELPEIPTTEVFIGRYGFSFKPWENWNQTSNRNPIWWNDYNKVKHQRDAYFSRATLKNALNALGALLILVYCHYSYELATNEGERLRPKETMRYLEPDSTLLRLPDDYYHGHLLI</sequence>
<proteinExistence type="predicted"/>
<evidence type="ECO:0008006" key="3">
    <source>
        <dbReference type="Google" id="ProtNLM"/>
    </source>
</evidence>
<organism evidence="1 2">
    <name type="scientific">Candidatus Portnoybacteria bacterium CG10_big_fil_rev_8_21_14_0_10_36_7</name>
    <dbReference type="NCBI Taxonomy" id="1974812"/>
    <lineage>
        <taxon>Bacteria</taxon>
        <taxon>Candidatus Portnoyibacteriota</taxon>
    </lineage>
</organism>
<dbReference type="EMBL" id="PFDW01000078">
    <property type="protein sequence ID" value="PJE57818.1"/>
    <property type="molecule type" value="Genomic_DNA"/>
</dbReference>